<feature type="region of interest" description="Disordered" evidence="1">
    <location>
        <begin position="313"/>
        <end position="368"/>
    </location>
</feature>
<feature type="compositionally biased region" description="Polar residues" evidence="1">
    <location>
        <begin position="578"/>
        <end position="590"/>
    </location>
</feature>
<keyword evidence="4" id="KW-1185">Reference proteome</keyword>
<feature type="compositionally biased region" description="Polar residues" evidence="1">
    <location>
        <begin position="547"/>
        <end position="561"/>
    </location>
</feature>
<dbReference type="Pfam" id="PF13002">
    <property type="entry name" value="LDB19"/>
    <property type="match status" value="1"/>
</dbReference>
<organism evidence="3 4">
    <name type="scientific">Ogataea polymorpha</name>
    <dbReference type="NCBI Taxonomy" id="460523"/>
    <lineage>
        <taxon>Eukaryota</taxon>
        <taxon>Fungi</taxon>
        <taxon>Dikarya</taxon>
        <taxon>Ascomycota</taxon>
        <taxon>Saccharomycotina</taxon>
        <taxon>Pichiomycetes</taxon>
        <taxon>Pichiales</taxon>
        <taxon>Pichiaceae</taxon>
        <taxon>Ogataea</taxon>
    </lineage>
</organism>
<name>A0A9P8NTT9_9ASCO</name>
<gene>
    <name evidence="3" type="ORF">OGATHE_006143</name>
</gene>
<evidence type="ECO:0000259" key="2">
    <source>
        <dbReference type="Pfam" id="PF13002"/>
    </source>
</evidence>
<proteinExistence type="predicted"/>
<protein>
    <recommendedName>
        <fullName evidence="2">LDB19 N-terminal domain-containing protein</fullName>
    </recommendedName>
</protein>
<sequence>MPSFTRLFSGISNAVKQEPSHSPSTRLNDPYHTDIINKANPLAGLKLSIQIESPPLMLYGPPEHSSGAIFSGLVILDVFPDQIGQPQNEGIVSTQSIQSTISLSTAATNIRQNYAEVKEVVLSFIQIIDYGKPFVAGSTTIDSCGECRRKITELAHWDVLSRPTGFAKGSSHAFPFSHLVPGTLPATSVLSNSLTSIRYELVCKARFINKQGRPDHINIALPVMIRRSILRGQDRNSLRVFPPTEVTATAVIPNVAYPKSTFPVEIRMDNVCSPERRWRMRKLNWKLEEIIRVRANHCVNHQDKYATTVENTKRARRGKKTHKNCGGSGKPVYNYYFEHPPRRHTTEENEDPSDVTAQNTSPTASPDLVPVASTWSVQAGSEALAPQVSQQSTPQMAPSLSTATSNDLQPHHTTTDTPLYVEEIRVIKSGELKSGWKSDFSNKGRIEIVADISLMDLVSMGLNVSLTNLSAINSLNCESPIFSLEPQSGVNCACDIEDHETGIFVHHNLVLEVIVAEELMHATNVQPIRSTPSSAYLSTVTVAPVQAGTSSQNRPGATHHSTNAKHNDGGTGPDHVSGNRSDPLNHTTGIPTGVARVLRMQFRLVLTERSGLGVAWDDEVPPTYNTVGALSPPPYDDINSMPSQQSLVIPLDSSDQLDQLDQVVLPEPARLH</sequence>
<dbReference type="Proteomes" id="UP000788993">
    <property type="component" value="Unassembled WGS sequence"/>
</dbReference>
<dbReference type="EMBL" id="JAEUBD010001540">
    <property type="protein sequence ID" value="KAH3659259.1"/>
    <property type="molecule type" value="Genomic_DNA"/>
</dbReference>
<reference evidence="3" key="2">
    <citation type="submission" date="2021-01" db="EMBL/GenBank/DDBJ databases">
        <authorList>
            <person name="Schikora-Tamarit M.A."/>
        </authorList>
    </citation>
    <scope>NUCLEOTIDE SEQUENCE</scope>
    <source>
        <strain evidence="3">NCAIM Y.01608</strain>
    </source>
</reference>
<feature type="domain" description="LDB19 N-terminal" evidence="2">
    <location>
        <begin position="121"/>
        <end position="304"/>
    </location>
</feature>
<evidence type="ECO:0000313" key="4">
    <source>
        <dbReference type="Proteomes" id="UP000788993"/>
    </source>
</evidence>
<evidence type="ECO:0000256" key="1">
    <source>
        <dbReference type="SAM" id="MobiDB-lite"/>
    </source>
</evidence>
<comment type="caution">
    <text evidence="3">The sequence shown here is derived from an EMBL/GenBank/DDBJ whole genome shotgun (WGS) entry which is preliminary data.</text>
</comment>
<feature type="region of interest" description="Disordered" evidence="1">
    <location>
        <begin position="382"/>
        <end position="416"/>
    </location>
</feature>
<feature type="compositionally biased region" description="Polar residues" evidence="1">
    <location>
        <begin position="387"/>
        <end position="408"/>
    </location>
</feature>
<accession>A0A9P8NTT9</accession>
<dbReference type="InterPro" id="IPR024391">
    <property type="entry name" value="LDB19_N"/>
</dbReference>
<feature type="compositionally biased region" description="Basic residues" evidence="1">
    <location>
        <begin position="314"/>
        <end position="323"/>
    </location>
</feature>
<evidence type="ECO:0000313" key="3">
    <source>
        <dbReference type="EMBL" id="KAH3659259.1"/>
    </source>
</evidence>
<feature type="region of interest" description="Disordered" evidence="1">
    <location>
        <begin position="547"/>
        <end position="590"/>
    </location>
</feature>
<dbReference type="AlphaFoldDB" id="A0A9P8NTT9"/>
<feature type="compositionally biased region" description="Polar residues" evidence="1">
    <location>
        <begin position="355"/>
        <end position="364"/>
    </location>
</feature>
<reference evidence="3" key="1">
    <citation type="journal article" date="2021" name="Open Biol.">
        <title>Shared evolutionary footprints suggest mitochondrial oxidative damage underlies multiple complex I losses in fungi.</title>
        <authorList>
            <person name="Schikora-Tamarit M.A."/>
            <person name="Marcet-Houben M."/>
            <person name="Nosek J."/>
            <person name="Gabaldon T."/>
        </authorList>
    </citation>
    <scope>NUCLEOTIDE SEQUENCE</scope>
    <source>
        <strain evidence="3">NCAIM Y.01608</strain>
    </source>
</reference>